<proteinExistence type="predicted"/>
<name>A0A4C1VQK0_EUMVA</name>
<evidence type="ECO:0000313" key="1">
    <source>
        <dbReference type="EMBL" id="GBP40469.1"/>
    </source>
</evidence>
<sequence length="122" mass="14353">MKAYLYVLEFPTYSFPLTVRFYPTERRQRQNYVFHTYLHEQKLKGILCRTVNYVGEDLPDVEKTARRYKEVLLRNENGETLTPSQTEDALSGLVTYLLEEREKKNSTLLVSLDIEGALDNAW</sequence>
<dbReference type="AlphaFoldDB" id="A0A4C1VQK0"/>
<keyword evidence="2" id="KW-1185">Reference proteome</keyword>
<protein>
    <submittedName>
        <fullName evidence="1">Uncharacterized protein</fullName>
    </submittedName>
</protein>
<accession>A0A4C1VQK0</accession>
<comment type="caution">
    <text evidence="1">The sequence shown here is derived from an EMBL/GenBank/DDBJ whole genome shotgun (WGS) entry which is preliminary data.</text>
</comment>
<gene>
    <name evidence="1" type="ORF">EVAR_25322_1</name>
</gene>
<reference evidence="1 2" key="1">
    <citation type="journal article" date="2019" name="Commun. Biol.">
        <title>The bagworm genome reveals a unique fibroin gene that provides high tensile strength.</title>
        <authorList>
            <person name="Kono N."/>
            <person name="Nakamura H."/>
            <person name="Ohtoshi R."/>
            <person name="Tomita M."/>
            <person name="Numata K."/>
            <person name="Arakawa K."/>
        </authorList>
    </citation>
    <scope>NUCLEOTIDE SEQUENCE [LARGE SCALE GENOMIC DNA]</scope>
</reference>
<organism evidence="1 2">
    <name type="scientific">Eumeta variegata</name>
    <name type="common">Bagworm moth</name>
    <name type="synonym">Eumeta japonica</name>
    <dbReference type="NCBI Taxonomy" id="151549"/>
    <lineage>
        <taxon>Eukaryota</taxon>
        <taxon>Metazoa</taxon>
        <taxon>Ecdysozoa</taxon>
        <taxon>Arthropoda</taxon>
        <taxon>Hexapoda</taxon>
        <taxon>Insecta</taxon>
        <taxon>Pterygota</taxon>
        <taxon>Neoptera</taxon>
        <taxon>Endopterygota</taxon>
        <taxon>Lepidoptera</taxon>
        <taxon>Glossata</taxon>
        <taxon>Ditrysia</taxon>
        <taxon>Tineoidea</taxon>
        <taxon>Psychidae</taxon>
        <taxon>Oiketicinae</taxon>
        <taxon>Eumeta</taxon>
    </lineage>
</organism>
<dbReference type="EMBL" id="BGZK01000381">
    <property type="protein sequence ID" value="GBP40469.1"/>
    <property type="molecule type" value="Genomic_DNA"/>
</dbReference>
<evidence type="ECO:0000313" key="2">
    <source>
        <dbReference type="Proteomes" id="UP000299102"/>
    </source>
</evidence>
<dbReference type="Proteomes" id="UP000299102">
    <property type="component" value="Unassembled WGS sequence"/>
</dbReference>
<dbReference type="OrthoDB" id="411871at2759"/>